<evidence type="ECO:0000256" key="2">
    <source>
        <dbReference type="ARBA" id="ARBA00022618"/>
    </source>
</evidence>
<dbReference type="Proteomes" id="UP001157017">
    <property type="component" value="Unassembled WGS sequence"/>
</dbReference>
<keyword evidence="8" id="KW-1185">Reference proteome</keyword>
<comment type="caution">
    <text evidence="7">The sequence shown here is derived from an EMBL/GenBank/DDBJ whole genome shotgun (WGS) entry which is preliminary data.</text>
</comment>
<keyword evidence="4" id="KW-0472">Membrane</keyword>
<evidence type="ECO:0000256" key="5">
    <source>
        <dbReference type="ARBA" id="ARBA00023306"/>
    </source>
</evidence>
<dbReference type="PANTHER" id="PTHR37820:SF1">
    <property type="entry name" value="CELL DIVISION PROTEIN FTSQ"/>
    <property type="match status" value="1"/>
</dbReference>
<dbReference type="EMBL" id="BSUZ01000001">
    <property type="protein sequence ID" value="GMA85413.1"/>
    <property type="molecule type" value="Genomic_DNA"/>
</dbReference>
<accession>A0ABQ6JD99</accession>
<evidence type="ECO:0000313" key="8">
    <source>
        <dbReference type="Proteomes" id="UP001157017"/>
    </source>
</evidence>
<evidence type="ECO:0000256" key="4">
    <source>
        <dbReference type="ARBA" id="ARBA00022989"/>
    </source>
</evidence>
<gene>
    <name evidence="7" type="ORF">GCM10025868_06630</name>
</gene>
<proteinExistence type="predicted"/>
<evidence type="ECO:0000259" key="6">
    <source>
        <dbReference type="Pfam" id="PF08478"/>
    </source>
</evidence>
<name>A0ABQ6JD99_9ACTN</name>
<evidence type="ECO:0000256" key="1">
    <source>
        <dbReference type="ARBA" id="ARBA00022475"/>
    </source>
</evidence>
<dbReference type="InterPro" id="IPR050487">
    <property type="entry name" value="FtsQ_DivIB"/>
</dbReference>
<dbReference type="PANTHER" id="PTHR37820">
    <property type="entry name" value="CELL DIVISION PROTEIN DIVIB"/>
    <property type="match status" value="1"/>
</dbReference>
<sequence>MRRRGRRPLLAGLAVVVVLAALAALVWWGPLLVVREVEVSSDPAGPALTAAERTQVLDAARAPTGRPLAQVPTGDLADRVRDVPFVAGVRVTRGWPSTLQVLVTHRAPAAALPASGGRFELVDGAGTAYATVARAPKGVPVVRVDLVRAGAPSLQAALAVLDGMPASLRSQVSAVSAQSPSDVRLRVRGKQVVWGSADRTPARRRCSRC</sequence>
<dbReference type="InterPro" id="IPR013685">
    <property type="entry name" value="POTRA_FtsQ_type"/>
</dbReference>
<keyword evidence="3" id="KW-0812">Transmembrane</keyword>
<evidence type="ECO:0000256" key="3">
    <source>
        <dbReference type="ARBA" id="ARBA00022692"/>
    </source>
</evidence>
<dbReference type="Pfam" id="PF08478">
    <property type="entry name" value="POTRA_1"/>
    <property type="match status" value="1"/>
</dbReference>
<organism evidence="7 8">
    <name type="scientific">Angustibacter aerolatus</name>
    <dbReference type="NCBI Taxonomy" id="1162965"/>
    <lineage>
        <taxon>Bacteria</taxon>
        <taxon>Bacillati</taxon>
        <taxon>Actinomycetota</taxon>
        <taxon>Actinomycetes</taxon>
        <taxon>Kineosporiales</taxon>
        <taxon>Kineosporiaceae</taxon>
    </lineage>
</organism>
<protein>
    <recommendedName>
        <fullName evidence="6">POTRA domain-containing protein</fullName>
    </recommendedName>
</protein>
<reference evidence="8" key="1">
    <citation type="journal article" date="2019" name="Int. J. Syst. Evol. Microbiol.">
        <title>The Global Catalogue of Microorganisms (GCM) 10K type strain sequencing project: providing services to taxonomists for standard genome sequencing and annotation.</title>
        <authorList>
            <consortium name="The Broad Institute Genomics Platform"/>
            <consortium name="The Broad Institute Genome Sequencing Center for Infectious Disease"/>
            <person name="Wu L."/>
            <person name="Ma J."/>
        </authorList>
    </citation>
    <scope>NUCLEOTIDE SEQUENCE [LARGE SCALE GENOMIC DNA]</scope>
    <source>
        <strain evidence="8">NBRC 108730</strain>
    </source>
</reference>
<dbReference type="Gene3D" id="3.10.20.310">
    <property type="entry name" value="membrane protein fhac"/>
    <property type="match status" value="1"/>
</dbReference>
<keyword evidence="4" id="KW-1133">Transmembrane helix</keyword>
<keyword evidence="1" id="KW-1003">Cell membrane</keyword>
<keyword evidence="5" id="KW-0131">Cell cycle</keyword>
<feature type="domain" description="POTRA" evidence="6">
    <location>
        <begin position="53"/>
        <end position="104"/>
    </location>
</feature>
<evidence type="ECO:0000313" key="7">
    <source>
        <dbReference type="EMBL" id="GMA85413.1"/>
    </source>
</evidence>
<keyword evidence="2" id="KW-0132">Cell division</keyword>